<comment type="caution">
    <text evidence="1">The sequence shown here is derived from an EMBL/GenBank/DDBJ whole genome shotgun (WGS) entry which is preliminary data.</text>
</comment>
<protein>
    <submittedName>
        <fullName evidence="1">Uncharacterized protein</fullName>
    </submittedName>
</protein>
<dbReference type="AlphaFoldDB" id="A0A4E0R1E1"/>
<sequence length="84" mass="9299">MQNAALAEQLSFVVTQRGVNEATILAQAISKGIELIYQESVIEAYLLGGISREQALKTLGTATLKEVEYQREALKRDVEWGFTP</sequence>
<keyword evidence="2" id="KW-1185">Reference proteome</keyword>
<evidence type="ECO:0000313" key="1">
    <source>
        <dbReference type="EMBL" id="TGO02882.1"/>
    </source>
</evidence>
<name>A0A4E0R1E1_9GAMM</name>
<gene>
    <name evidence="1" type="ORF">PN36_17290</name>
</gene>
<evidence type="ECO:0000313" key="2">
    <source>
        <dbReference type="Proteomes" id="UP000030428"/>
    </source>
</evidence>
<dbReference type="Proteomes" id="UP000030428">
    <property type="component" value="Unassembled WGS sequence"/>
</dbReference>
<reference evidence="1 2" key="1">
    <citation type="journal article" date="2016" name="Front. Microbiol.">
        <title>Single-Cell (Meta-)Genomics of a Dimorphic Candidatus Thiomargarita nelsonii Reveals Genomic Plasticity.</title>
        <authorList>
            <person name="Flood B.E."/>
            <person name="Fliss P."/>
            <person name="Jones D.S."/>
            <person name="Dick G.J."/>
            <person name="Jain S."/>
            <person name="Kaster A.K."/>
            <person name="Winkel M."/>
            <person name="Mussmann M."/>
            <person name="Bailey J."/>
        </authorList>
    </citation>
    <scope>NUCLEOTIDE SEQUENCE [LARGE SCALE GENOMIC DNA]</scope>
    <source>
        <strain evidence="1">Hydrate Ridge</strain>
    </source>
</reference>
<organism evidence="1 2">
    <name type="scientific">Candidatus Thiomargarita nelsonii</name>
    <dbReference type="NCBI Taxonomy" id="1003181"/>
    <lineage>
        <taxon>Bacteria</taxon>
        <taxon>Pseudomonadati</taxon>
        <taxon>Pseudomonadota</taxon>
        <taxon>Gammaproteobacteria</taxon>
        <taxon>Thiotrichales</taxon>
        <taxon>Thiotrichaceae</taxon>
        <taxon>Thiomargarita</taxon>
    </lineage>
</organism>
<dbReference type="EMBL" id="JSZA02000066">
    <property type="protein sequence ID" value="TGO02882.1"/>
    <property type="molecule type" value="Genomic_DNA"/>
</dbReference>
<proteinExistence type="predicted"/>
<accession>A0A4E0R1E1</accession>